<dbReference type="OrthoDB" id="5470953at2"/>
<feature type="region of interest" description="Disordered" evidence="1">
    <location>
        <begin position="165"/>
        <end position="198"/>
    </location>
</feature>
<dbReference type="EMBL" id="CP000449">
    <property type="protein sequence ID" value="ABI65239.1"/>
    <property type="molecule type" value="Genomic_DNA"/>
</dbReference>
<dbReference type="STRING" id="394221.Mmar10_0946"/>
<evidence type="ECO:0000313" key="4">
    <source>
        <dbReference type="EMBL" id="ABI65239.1"/>
    </source>
</evidence>
<feature type="compositionally biased region" description="Basic and acidic residues" evidence="1">
    <location>
        <begin position="181"/>
        <end position="190"/>
    </location>
</feature>
<keyword evidence="2" id="KW-0732">Signal</keyword>
<protein>
    <recommendedName>
        <fullName evidence="3">EF-hand domain-containing protein</fullName>
    </recommendedName>
</protein>
<dbReference type="InterPro" id="IPR002048">
    <property type="entry name" value="EF_hand_dom"/>
</dbReference>
<feature type="compositionally biased region" description="Basic residues" evidence="1">
    <location>
        <begin position="121"/>
        <end position="130"/>
    </location>
</feature>
<dbReference type="Proteomes" id="UP000001964">
    <property type="component" value="Chromosome"/>
</dbReference>
<feature type="domain" description="EF-hand" evidence="3">
    <location>
        <begin position="139"/>
        <end position="154"/>
    </location>
</feature>
<feature type="region of interest" description="Disordered" evidence="1">
    <location>
        <begin position="89"/>
        <end position="150"/>
    </location>
</feature>
<dbReference type="Gene3D" id="1.10.238.10">
    <property type="entry name" value="EF-hand"/>
    <property type="match status" value="2"/>
</dbReference>
<organism evidence="4 5">
    <name type="scientific">Maricaulis maris (strain MCS10)</name>
    <name type="common">Caulobacter maris</name>
    <dbReference type="NCBI Taxonomy" id="394221"/>
    <lineage>
        <taxon>Bacteria</taxon>
        <taxon>Pseudomonadati</taxon>
        <taxon>Pseudomonadota</taxon>
        <taxon>Alphaproteobacteria</taxon>
        <taxon>Maricaulales</taxon>
        <taxon>Maricaulaceae</taxon>
        <taxon>Maricaulis</taxon>
    </lineage>
</organism>
<keyword evidence="5" id="KW-1185">Reference proteome</keyword>
<dbReference type="KEGG" id="mmr:Mmar10_0946"/>
<dbReference type="PROSITE" id="PS00018">
    <property type="entry name" value="EF_HAND_1"/>
    <property type="match status" value="2"/>
</dbReference>
<gene>
    <name evidence="4" type="ordered locus">Mmar10_0946</name>
</gene>
<reference evidence="4 5" key="1">
    <citation type="submission" date="2006-08" db="EMBL/GenBank/DDBJ databases">
        <title>Complete sequence of Maricaulis maris MCS10.</title>
        <authorList>
            <consortium name="US DOE Joint Genome Institute"/>
            <person name="Copeland A."/>
            <person name="Lucas S."/>
            <person name="Lapidus A."/>
            <person name="Barry K."/>
            <person name="Detter J.C."/>
            <person name="Glavina del Rio T."/>
            <person name="Hammon N."/>
            <person name="Israni S."/>
            <person name="Dalin E."/>
            <person name="Tice H."/>
            <person name="Pitluck S."/>
            <person name="Saunders E."/>
            <person name="Brettin T."/>
            <person name="Bruce D."/>
            <person name="Han C."/>
            <person name="Tapia R."/>
            <person name="Gilna P."/>
            <person name="Schmutz J."/>
            <person name="Larimer F."/>
            <person name="Land M."/>
            <person name="Hauser L."/>
            <person name="Kyrpides N."/>
            <person name="Mikhailova N."/>
            <person name="Viollier P."/>
            <person name="Stephens C."/>
            <person name="Richardson P."/>
        </authorList>
    </citation>
    <scope>NUCLEOTIDE SEQUENCE [LARGE SCALE GENOMIC DNA]</scope>
    <source>
        <strain evidence="4 5">MCS10</strain>
    </source>
</reference>
<dbReference type="GO" id="GO:0005509">
    <property type="term" value="F:calcium ion binding"/>
    <property type="evidence" value="ECO:0007669"/>
    <property type="project" value="InterPro"/>
</dbReference>
<feature type="compositionally biased region" description="Acidic residues" evidence="1">
    <location>
        <begin position="166"/>
        <end position="180"/>
    </location>
</feature>
<feature type="domain" description="EF-hand" evidence="3">
    <location>
        <begin position="161"/>
        <end position="178"/>
    </location>
</feature>
<dbReference type="InterPro" id="IPR018247">
    <property type="entry name" value="EF_Hand_1_Ca_BS"/>
</dbReference>
<dbReference type="AlphaFoldDB" id="Q0AR48"/>
<accession>Q0AR48</accession>
<proteinExistence type="predicted"/>
<feature type="chain" id="PRO_5004168403" description="EF-hand domain-containing protein" evidence="2">
    <location>
        <begin position="32"/>
        <end position="198"/>
    </location>
</feature>
<evidence type="ECO:0000256" key="2">
    <source>
        <dbReference type="SAM" id="SignalP"/>
    </source>
</evidence>
<dbReference type="Pfam" id="PF13202">
    <property type="entry name" value="EF-hand_5"/>
    <property type="match status" value="3"/>
</dbReference>
<name>Q0AR48_MARMM</name>
<evidence type="ECO:0000259" key="3">
    <source>
        <dbReference type="Pfam" id="PF13202"/>
    </source>
</evidence>
<dbReference type="InterPro" id="IPR011992">
    <property type="entry name" value="EF-hand-dom_pair"/>
</dbReference>
<feature type="signal peptide" evidence="2">
    <location>
        <begin position="1"/>
        <end position="31"/>
    </location>
</feature>
<feature type="domain" description="EF-hand" evidence="3">
    <location>
        <begin position="57"/>
        <end position="72"/>
    </location>
</feature>
<evidence type="ECO:0000313" key="5">
    <source>
        <dbReference type="Proteomes" id="UP000001964"/>
    </source>
</evidence>
<evidence type="ECO:0000256" key="1">
    <source>
        <dbReference type="SAM" id="MobiDB-lite"/>
    </source>
</evidence>
<dbReference type="SUPFAM" id="SSF47473">
    <property type="entry name" value="EF-hand"/>
    <property type="match status" value="1"/>
</dbReference>
<dbReference type="HOGENOM" id="CLU_1459914_0_0_5"/>
<sequence precursor="true">MNDKDDVMKPFKLIVLMSTSCLMLAGAAAQAQGHGGPHRGDHGERGGNPAMRSAMMLRAADANGDNSITRAEVDALQGEMFAWMDRNGDGYLDEADQSPIRQRLRAAREAEAEDGDDRERRGRRGMRGRGGRGGEGPGRQFDADEDGRISRAEFLDGENRLFGMLDTDEDGVITPDELDAASERRQERRENRRRWWRN</sequence>